<gene>
    <name evidence="3" type="ORF">F3K02_06855</name>
</gene>
<evidence type="ECO:0000313" key="4">
    <source>
        <dbReference type="Proteomes" id="UP000545507"/>
    </source>
</evidence>
<dbReference type="Proteomes" id="UP000545507">
    <property type="component" value="Unassembled WGS sequence"/>
</dbReference>
<name>A0A7Y8KWD4_9BURK</name>
<reference evidence="3 4" key="1">
    <citation type="submission" date="2019-09" db="EMBL/GenBank/DDBJ databases">
        <title>Hydrogenophaga aromatica sp. nov., isolated from a para-xylene-degrading enrichment culture.</title>
        <authorList>
            <person name="Tancsics A."/>
            <person name="Banerjee S."/>
        </authorList>
    </citation>
    <scope>NUCLEOTIDE SEQUENCE [LARGE SCALE GENOMIC DNA]</scope>
    <source>
        <strain evidence="3 4">D2P1</strain>
    </source>
</reference>
<keyword evidence="2" id="KW-0560">Oxidoreductase</keyword>
<evidence type="ECO:0000256" key="2">
    <source>
        <dbReference type="ARBA" id="ARBA00023002"/>
    </source>
</evidence>
<dbReference type="GO" id="GO:0006633">
    <property type="term" value="P:fatty acid biosynthetic process"/>
    <property type="evidence" value="ECO:0007669"/>
    <property type="project" value="TreeGrafter"/>
</dbReference>
<dbReference type="EMBL" id="VYGV01000006">
    <property type="protein sequence ID" value="NWF44969.1"/>
    <property type="molecule type" value="Genomic_DNA"/>
</dbReference>
<accession>A0A7Y8KWD4</accession>
<dbReference type="InterPro" id="IPR036291">
    <property type="entry name" value="NAD(P)-bd_dom_sf"/>
</dbReference>
<evidence type="ECO:0000313" key="3">
    <source>
        <dbReference type="EMBL" id="NWF44969.1"/>
    </source>
</evidence>
<dbReference type="AlphaFoldDB" id="A0A7Y8KWD4"/>
<protein>
    <submittedName>
        <fullName evidence="3">SDR family oxidoreductase</fullName>
    </submittedName>
</protein>
<dbReference type="PANTHER" id="PTHR42760:SF133">
    <property type="entry name" value="3-OXOACYL-[ACYL-CARRIER-PROTEIN] REDUCTASE"/>
    <property type="match status" value="1"/>
</dbReference>
<comment type="similarity">
    <text evidence="1">Belongs to the short-chain dehydrogenases/reductases (SDR) family.</text>
</comment>
<organism evidence="3 4">
    <name type="scientific">Hydrogenophaga aromaticivorans</name>
    <dbReference type="NCBI Taxonomy" id="2610898"/>
    <lineage>
        <taxon>Bacteria</taxon>
        <taxon>Pseudomonadati</taxon>
        <taxon>Pseudomonadota</taxon>
        <taxon>Betaproteobacteria</taxon>
        <taxon>Burkholderiales</taxon>
        <taxon>Comamonadaceae</taxon>
        <taxon>Hydrogenophaga</taxon>
    </lineage>
</organism>
<dbReference type="PANTHER" id="PTHR42760">
    <property type="entry name" value="SHORT-CHAIN DEHYDROGENASES/REDUCTASES FAMILY MEMBER"/>
    <property type="match status" value="1"/>
</dbReference>
<dbReference type="GO" id="GO:0016616">
    <property type="term" value="F:oxidoreductase activity, acting on the CH-OH group of donors, NAD or NADP as acceptor"/>
    <property type="evidence" value="ECO:0007669"/>
    <property type="project" value="TreeGrafter"/>
</dbReference>
<proteinExistence type="inferred from homology"/>
<comment type="caution">
    <text evidence="3">The sequence shown here is derived from an EMBL/GenBank/DDBJ whole genome shotgun (WGS) entry which is preliminary data.</text>
</comment>
<dbReference type="GO" id="GO:0048038">
    <property type="term" value="F:quinone binding"/>
    <property type="evidence" value="ECO:0007669"/>
    <property type="project" value="TreeGrafter"/>
</dbReference>
<dbReference type="CDD" id="cd05233">
    <property type="entry name" value="SDR_c"/>
    <property type="match status" value="1"/>
</dbReference>
<dbReference type="Pfam" id="PF13561">
    <property type="entry name" value="adh_short_C2"/>
    <property type="match status" value="1"/>
</dbReference>
<dbReference type="SUPFAM" id="SSF51735">
    <property type="entry name" value="NAD(P)-binding Rossmann-fold domains"/>
    <property type="match status" value="1"/>
</dbReference>
<dbReference type="PRINTS" id="PR00081">
    <property type="entry name" value="GDHRDH"/>
</dbReference>
<evidence type="ECO:0000256" key="1">
    <source>
        <dbReference type="ARBA" id="ARBA00006484"/>
    </source>
</evidence>
<keyword evidence="4" id="KW-1185">Reference proteome</keyword>
<sequence length="278" mass="29021">MSSSAGEQRMNPAPLPGGQLQGQIALVTGATAFIGRAIALELARRGAHVIVNGRNPEAGQAVINEIAANGYCAAFEQADLTHSDAVRAMVDRVAERHGRLDILVASGAGASADSPSFRLFKEMSNGDFDNYIRAHWLTRAFAIQAAARVMALHGRGKIVAVGTDAGRVATVGESFIGGATAGMMQMCRVLARELGRDGIRVNAVAMSYIWDAEPRWGPGSPALEGGHGKGMIENLRKRMLFPVLCQDIANAAAFLAGPESDAITGQTLSVNGGLSTPG</sequence>
<dbReference type="Gene3D" id="3.40.50.720">
    <property type="entry name" value="NAD(P)-binding Rossmann-like Domain"/>
    <property type="match status" value="1"/>
</dbReference>
<dbReference type="InterPro" id="IPR002347">
    <property type="entry name" value="SDR_fam"/>
</dbReference>